<proteinExistence type="predicted"/>
<sequence length="34" mass="3759">MIKQSTKCTISGLYMCNSASQRNGAVQEILQNKL</sequence>
<organism evidence="1">
    <name type="scientific">Anguilla anguilla</name>
    <name type="common">European freshwater eel</name>
    <name type="synonym">Muraena anguilla</name>
    <dbReference type="NCBI Taxonomy" id="7936"/>
    <lineage>
        <taxon>Eukaryota</taxon>
        <taxon>Metazoa</taxon>
        <taxon>Chordata</taxon>
        <taxon>Craniata</taxon>
        <taxon>Vertebrata</taxon>
        <taxon>Euteleostomi</taxon>
        <taxon>Actinopterygii</taxon>
        <taxon>Neopterygii</taxon>
        <taxon>Teleostei</taxon>
        <taxon>Anguilliformes</taxon>
        <taxon>Anguillidae</taxon>
        <taxon>Anguilla</taxon>
    </lineage>
</organism>
<reference evidence="1" key="1">
    <citation type="submission" date="2014-11" db="EMBL/GenBank/DDBJ databases">
        <authorList>
            <person name="Amaro Gonzalez C."/>
        </authorList>
    </citation>
    <scope>NUCLEOTIDE SEQUENCE</scope>
</reference>
<reference evidence="1" key="2">
    <citation type="journal article" date="2015" name="Fish Shellfish Immunol.">
        <title>Early steps in the European eel (Anguilla anguilla)-Vibrio vulnificus interaction in the gills: Role of the RtxA13 toxin.</title>
        <authorList>
            <person name="Callol A."/>
            <person name="Pajuelo D."/>
            <person name="Ebbesson L."/>
            <person name="Teles M."/>
            <person name="MacKenzie S."/>
            <person name="Amaro C."/>
        </authorList>
    </citation>
    <scope>NUCLEOTIDE SEQUENCE</scope>
</reference>
<dbReference type="AlphaFoldDB" id="A0A0E9P8G2"/>
<evidence type="ECO:0000313" key="1">
    <source>
        <dbReference type="EMBL" id="JAH00173.1"/>
    </source>
</evidence>
<accession>A0A0E9P8G2</accession>
<dbReference type="EMBL" id="GBXM01108404">
    <property type="protein sequence ID" value="JAH00173.1"/>
    <property type="molecule type" value="Transcribed_RNA"/>
</dbReference>
<name>A0A0E9P8G2_ANGAN</name>
<protein>
    <submittedName>
        <fullName evidence="1">Uncharacterized protein</fullName>
    </submittedName>
</protein>